<proteinExistence type="predicted"/>
<organism evidence="1 2">
    <name type="scientific">Galerina marginata (strain CBS 339.88)</name>
    <dbReference type="NCBI Taxonomy" id="685588"/>
    <lineage>
        <taxon>Eukaryota</taxon>
        <taxon>Fungi</taxon>
        <taxon>Dikarya</taxon>
        <taxon>Basidiomycota</taxon>
        <taxon>Agaricomycotina</taxon>
        <taxon>Agaricomycetes</taxon>
        <taxon>Agaricomycetidae</taxon>
        <taxon>Agaricales</taxon>
        <taxon>Agaricineae</taxon>
        <taxon>Strophariaceae</taxon>
        <taxon>Galerina</taxon>
    </lineage>
</organism>
<dbReference type="AlphaFoldDB" id="A0A067TDF6"/>
<name>A0A067TDF6_GALM3</name>
<keyword evidence="2" id="KW-1185">Reference proteome</keyword>
<accession>A0A067TDF6</accession>
<dbReference type="Proteomes" id="UP000027222">
    <property type="component" value="Unassembled WGS sequence"/>
</dbReference>
<evidence type="ECO:0000313" key="2">
    <source>
        <dbReference type="Proteomes" id="UP000027222"/>
    </source>
</evidence>
<protein>
    <submittedName>
        <fullName evidence="1">Uncharacterized protein</fullName>
    </submittedName>
</protein>
<evidence type="ECO:0000313" key="1">
    <source>
        <dbReference type="EMBL" id="KDR76983.1"/>
    </source>
</evidence>
<sequence>MNAQDLKDCFKILDIAAQTIQKVQFAFFSEVPKPSRPLDLARLHSLRNLEFKMQPLRLGTRVFGAGLDAGFEQLYDLLDSPSPSCNLRFISFSITASEGYPRDELFLVADDSKWLALDTLLSGPKFSSVQTVSVSLSLAFRSGASDKPALIAKAHDLLKKAFPTVLASKSLKIEVNIVR</sequence>
<reference evidence="2" key="1">
    <citation type="journal article" date="2014" name="Proc. Natl. Acad. Sci. U.S.A.">
        <title>Extensive sampling of basidiomycete genomes demonstrates inadequacy of the white-rot/brown-rot paradigm for wood decay fungi.</title>
        <authorList>
            <person name="Riley R."/>
            <person name="Salamov A.A."/>
            <person name="Brown D.W."/>
            <person name="Nagy L.G."/>
            <person name="Floudas D."/>
            <person name="Held B.W."/>
            <person name="Levasseur A."/>
            <person name="Lombard V."/>
            <person name="Morin E."/>
            <person name="Otillar R."/>
            <person name="Lindquist E.A."/>
            <person name="Sun H."/>
            <person name="LaButti K.M."/>
            <person name="Schmutz J."/>
            <person name="Jabbour D."/>
            <person name="Luo H."/>
            <person name="Baker S.E."/>
            <person name="Pisabarro A.G."/>
            <person name="Walton J.D."/>
            <person name="Blanchette R.A."/>
            <person name="Henrissat B."/>
            <person name="Martin F."/>
            <person name="Cullen D."/>
            <person name="Hibbett D.S."/>
            <person name="Grigoriev I.V."/>
        </authorList>
    </citation>
    <scope>NUCLEOTIDE SEQUENCE [LARGE SCALE GENOMIC DNA]</scope>
    <source>
        <strain evidence="2">CBS 339.88</strain>
    </source>
</reference>
<gene>
    <name evidence="1" type="ORF">GALMADRAFT_210163</name>
</gene>
<dbReference type="EMBL" id="KL142377">
    <property type="protein sequence ID" value="KDR76983.1"/>
    <property type="molecule type" value="Genomic_DNA"/>
</dbReference>
<dbReference type="HOGENOM" id="CLU_1503546_0_0_1"/>